<reference evidence="1 2" key="1">
    <citation type="journal article" date="2018" name="Elife">
        <title>Firefly genomes illuminate parallel origins of bioluminescence in beetles.</title>
        <authorList>
            <person name="Fallon T.R."/>
            <person name="Lower S.E."/>
            <person name="Chang C.H."/>
            <person name="Bessho-Uehara M."/>
            <person name="Martin G.J."/>
            <person name="Bewick A.J."/>
            <person name="Behringer M."/>
            <person name="Debat H.J."/>
            <person name="Wong I."/>
            <person name="Day J.C."/>
            <person name="Suvorov A."/>
            <person name="Silva C.J."/>
            <person name="Stanger-Hall K.F."/>
            <person name="Hall D.W."/>
            <person name="Schmitz R.J."/>
            <person name="Nelson D.R."/>
            <person name="Lewis S.M."/>
            <person name="Shigenobu S."/>
            <person name="Bybee S.M."/>
            <person name="Larracuente A.M."/>
            <person name="Oba Y."/>
            <person name="Weng J.K."/>
        </authorList>
    </citation>
    <scope>NUCLEOTIDE SEQUENCE [LARGE SCALE GENOMIC DNA]</scope>
    <source>
        <strain evidence="1">1611_PpyrPB1</strain>
        <tissue evidence="1">Whole body</tissue>
    </source>
</reference>
<dbReference type="AlphaFoldDB" id="A0A5N4A0I0"/>
<name>A0A5N4A0I0_PHOPY</name>
<accession>A0A5N4A0I0</accession>
<organism evidence="1 2">
    <name type="scientific">Photinus pyralis</name>
    <name type="common">Common eastern firefly</name>
    <name type="synonym">Lampyris pyralis</name>
    <dbReference type="NCBI Taxonomy" id="7054"/>
    <lineage>
        <taxon>Eukaryota</taxon>
        <taxon>Metazoa</taxon>
        <taxon>Ecdysozoa</taxon>
        <taxon>Arthropoda</taxon>
        <taxon>Hexapoda</taxon>
        <taxon>Insecta</taxon>
        <taxon>Pterygota</taxon>
        <taxon>Neoptera</taxon>
        <taxon>Endopterygota</taxon>
        <taxon>Coleoptera</taxon>
        <taxon>Polyphaga</taxon>
        <taxon>Elateriformia</taxon>
        <taxon>Elateroidea</taxon>
        <taxon>Lampyridae</taxon>
        <taxon>Lampyrinae</taxon>
        <taxon>Photinus</taxon>
    </lineage>
</organism>
<dbReference type="OrthoDB" id="412780at2759"/>
<dbReference type="FunCoup" id="A0A5N4A0I0">
    <property type="interactions" value="136"/>
</dbReference>
<dbReference type="Gene3D" id="2.40.128.20">
    <property type="match status" value="1"/>
</dbReference>
<sequence>MVQITGKYKLQKCENASEFTNAIGVPAHADKLSDPGLEVNVTLDGKVYTFDYGFTRFRVMLDQEWIEPLIACPVKLKNTAKLDGNTLTVSTTADDGRYGTRVYDFTQKGFVQTLTVMNVTAKRHFARVN</sequence>
<dbReference type="EMBL" id="VVIM01000739">
    <property type="protein sequence ID" value="KAB0790820.1"/>
    <property type="molecule type" value="Genomic_DNA"/>
</dbReference>
<evidence type="ECO:0000313" key="2">
    <source>
        <dbReference type="Proteomes" id="UP000327044"/>
    </source>
</evidence>
<comment type="caution">
    <text evidence="1">The sequence shown here is derived from an EMBL/GenBank/DDBJ whole genome shotgun (WGS) entry which is preliminary data.</text>
</comment>
<evidence type="ECO:0000313" key="1">
    <source>
        <dbReference type="EMBL" id="KAB0790820.1"/>
    </source>
</evidence>
<gene>
    <name evidence="1" type="ORF">PPYR_15175</name>
</gene>
<dbReference type="InParanoid" id="A0A5N4A0I0"/>
<protein>
    <recommendedName>
        <fullName evidence="3">Lipocalin/cytosolic fatty-acid binding domain-containing protein</fullName>
    </recommendedName>
</protein>
<dbReference type="Proteomes" id="UP000327044">
    <property type="component" value="Unassembled WGS sequence"/>
</dbReference>
<dbReference type="InterPro" id="IPR012674">
    <property type="entry name" value="Calycin"/>
</dbReference>
<evidence type="ECO:0008006" key="3">
    <source>
        <dbReference type="Google" id="ProtNLM"/>
    </source>
</evidence>
<keyword evidence="2" id="KW-1185">Reference proteome</keyword>
<dbReference type="SUPFAM" id="SSF50814">
    <property type="entry name" value="Lipocalins"/>
    <property type="match status" value="1"/>
</dbReference>
<proteinExistence type="predicted"/>